<dbReference type="EMBL" id="CP000009">
    <property type="protein sequence ID" value="AAW62172.1"/>
    <property type="molecule type" value="Genomic_DNA"/>
</dbReference>
<protein>
    <submittedName>
        <fullName evidence="2">Uncharacterized protein</fullName>
    </submittedName>
</protein>
<feature type="region of interest" description="Disordered" evidence="1">
    <location>
        <begin position="1"/>
        <end position="31"/>
    </location>
</feature>
<evidence type="ECO:0000313" key="3">
    <source>
        <dbReference type="Proteomes" id="UP000006375"/>
    </source>
</evidence>
<dbReference type="STRING" id="290633.GOX2441"/>
<dbReference type="Proteomes" id="UP000006375">
    <property type="component" value="Chromosome"/>
</dbReference>
<gene>
    <name evidence="2" type="ordered locus">GOX2441</name>
</gene>
<name>Q5FN75_GLUOX</name>
<dbReference type="KEGG" id="gox:GOX2441"/>
<proteinExistence type="predicted"/>
<organism evidence="2 3">
    <name type="scientific">Gluconobacter oxydans (strain 621H)</name>
    <name type="common">Gluconobacter suboxydans</name>
    <dbReference type="NCBI Taxonomy" id="290633"/>
    <lineage>
        <taxon>Bacteria</taxon>
        <taxon>Pseudomonadati</taxon>
        <taxon>Pseudomonadota</taxon>
        <taxon>Alphaproteobacteria</taxon>
        <taxon>Acetobacterales</taxon>
        <taxon>Acetobacteraceae</taxon>
        <taxon>Gluconobacter</taxon>
    </lineage>
</organism>
<sequence>MGNSRRDAVQGSSVSTSRQDRLGKRKGIRGQFADHPRCLNHHRLRSMAMSHDSTPASEGAKTTVIDPHKAGEWIADHVLAHENGNMEILGHMAIGAGLIIALSRVGGPEIESTADIARRVADGAGSRMVEALTRLKSAGGAA</sequence>
<evidence type="ECO:0000313" key="2">
    <source>
        <dbReference type="EMBL" id="AAW62172.1"/>
    </source>
</evidence>
<keyword evidence="3" id="KW-1185">Reference proteome</keyword>
<evidence type="ECO:0000256" key="1">
    <source>
        <dbReference type="SAM" id="MobiDB-lite"/>
    </source>
</evidence>
<dbReference type="AlphaFoldDB" id="Q5FN75"/>
<reference evidence="2 3" key="1">
    <citation type="journal article" date="2005" name="Nat. Biotechnol.">
        <title>Complete genome sequence of the acetic acid bacterium Gluconobacter oxydans.</title>
        <authorList>
            <person name="Prust C."/>
            <person name="Hoffmeister M."/>
            <person name="Liesegang H."/>
            <person name="Wiezer A."/>
            <person name="Fricke W.F."/>
            <person name="Ehrenreich A."/>
            <person name="Gottschalk G."/>
            <person name="Deppenmeier U."/>
        </authorList>
    </citation>
    <scope>NUCLEOTIDE SEQUENCE [LARGE SCALE GENOMIC DNA]</scope>
    <source>
        <strain evidence="2 3">621H</strain>
    </source>
</reference>
<dbReference type="HOGENOM" id="CLU_1813053_0_0_5"/>
<accession>Q5FN75</accession>